<keyword evidence="2" id="KW-0493">Microtubule</keyword>
<gene>
    <name evidence="5" type="primary">LOC402300</name>
    <name evidence="5" type="ORF">tcag7.1058</name>
</gene>
<dbReference type="SUPFAM" id="SSF55307">
    <property type="entry name" value="Tubulin C-terminal domain-like"/>
    <property type="match status" value="1"/>
</dbReference>
<accession>A4D1N8</accession>
<dbReference type="GO" id="GO:0005874">
    <property type="term" value="C:microtubule"/>
    <property type="evidence" value="ECO:0007669"/>
    <property type="project" value="UniProtKB-KW"/>
</dbReference>
<proteinExistence type="inferred from homology"/>
<evidence type="ECO:0000313" key="5">
    <source>
        <dbReference type="EMBL" id="EAL24066.1"/>
    </source>
</evidence>
<dbReference type="EMBL" id="CH236950">
    <property type="protein sequence ID" value="EAL24066.1"/>
    <property type="molecule type" value="Genomic_DNA"/>
</dbReference>
<organism evidence="5">
    <name type="scientific">Homo sapiens</name>
    <name type="common">Human</name>
    <dbReference type="NCBI Taxonomy" id="9606"/>
    <lineage>
        <taxon>Eukaryota</taxon>
        <taxon>Metazoa</taxon>
        <taxon>Chordata</taxon>
        <taxon>Craniata</taxon>
        <taxon>Vertebrata</taxon>
        <taxon>Euteleostomi</taxon>
        <taxon>Mammalia</taxon>
        <taxon>Eutheria</taxon>
        <taxon>Euarchontoglires</taxon>
        <taxon>Primates</taxon>
        <taxon>Haplorrhini</taxon>
        <taxon>Catarrhini</taxon>
        <taxon>Hominidae</taxon>
        <taxon>Homo</taxon>
    </lineage>
</organism>
<reference evidence="5" key="2">
    <citation type="submission" date="2004-06" db="EMBL/GenBank/DDBJ databases">
        <authorList>
            <person name="Scherer S.W."/>
            <person name="Cheung J."/>
            <person name="MacDonald J.R."/>
            <person name="Osborne L.R."/>
            <person name="Nakabayashi K."/>
            <person name="Herbrick J.-A."/>
            <person name="Carson A.R."/>
            <person name="Parker-Katiraee L."/>
            <person name="Skaug J."/>
            <person name="Khaja R."/>
            <person name="Zhang J."/>
            <person name="Hudek A.K."/>
            <person name="Li M."/>
            <person name="Haddad M."/>
            <person name="Duggan G.E."/>
            <person name="Fernandez B.A."/>
            <person name="Kanematsu E."/>
            <person name="Gentles S."/>
            <person name="Christopoulos C.C."/>
            <person name="Choufani S."/>
            <person name="Kwasnicka D."/>
            <person name="Zheng X.H."/>
            <person name="Nusskern D."/>
            <person name="Zhang Q."/>
            <person name="Gu Z."/>
            <person name="Lu F."/>
            <person name="Zeesman S."/>
            <person name="Teshima I."/>
            <person name="Chitayat D."/>
            <person name="Shuman C."/>
            <person name="Weksberg R."/>
            <person name="Zackai E.H."/>
            <person name="Grebe T.A."/>
            <person name="Cox S.R."/>
            <person name="Kirkpatrick S.J."/>
            <person name="Rahman N."/>
            <person name="Friedman J.M."/>
            <person name="Heng H.H.Q."/>
            <person name="Pelicci P."/>
            <person name="Lococo F."/>
            <person name="Belloni E."/>
            <person name="Shaffer L.G."/>
            <person name="Morton C.C."/>
            <person name="Pober B."/>
            <person name="Gusella J."/>
            <person name="Bruns G."/>
            <person name="Korf B.R."/>
            <person name="Quade B.J."/>
            <person name="Ligon A.H."/>
            <person name="Ferguson H."/>
            <person name="Higgins A.W."/>
            <person name="Leach N.T."/>
            <person name="Herrick S.R."/>
            <person name="Lemyre E."/>
            <person name="Farra C.G."/>
            <person name="Kim H.-G."/>
            <person name="Summers A.M."/>
            <person name="Gripp K.W."/>
            <person name="Roberts W."/>
            <person name="Szatmari P."/>
            <person name="Winsor E.J.T."/>
            <person name="Grzeschik K.-H."/>
            <person name="Teebi A."/>
            <person name="Minassian B.A."/>
            <person name="Kere J."/>
            <person name="Armengol L."/>
            <person name="Pujana M.Angel."/>
            <person name="Estivill X."/>
            <person name="Wilson M.D."/>
            <person name="Koop B.F."/>
            <person name="Tosi S."/>
            <person name="Moore G.E."/>
            <person name="Boright A.P."/>
            <person name="Zlotorynski E."/>
            <person name="Kerem B."/>
            <person name="Kroisel P.M."/>
            <person name="Petek E."/>
            <person name="Oscier D.G."/>
            <person name="Mould S.J."/>
            <person name="Doehner H."/>
            <person name="Doehner K."/>
            <person name="Rommens J.M."/>
            <person name="Vincent J.B."/>
            <person name="Venter J.C."/>
            <person name="Li P.W."/>
            <person name="Mural R.J."/>
            <person name="Adams M.D."/>
            <person name="Tsui L.-C."/>
        </authorList>
    </citation>
    <scope>NUCLEOTIDE SEQUENCE</scope>
</reference>
<dbReference type="PeptideAtlas" id="A4D1N8"/>
<dbReference type="InterPro" id="IPR008280">
    <property type="entry name" value="Tub_FtsZ_C"/>
</dbReference>
<dbReference type="GO" id="GO:0005525">
    <property type="term" value="F:GTP binding"/>
    <property type="evidence" value="ECO:0007669"/>
    <property type="project" value="UniProtKB-KW"/>
</dbReference>
<reference evidence="5" key="1">
    <citation type="journal article" date="2003" name="Science">
        <title>Human chromosome 7: DNA sequence and biology.</title>
        <authorList>
            <person name="Scherer S.W."/>
            <person name="Cheung J."/>
            <person name="MacDonald J.R."/>
            <person name="Osborne L.R."/>
            <person name="Nakabayashi K."/>
            <person name="Herbrick J.A."/>
            <person name="Carson A.R."/>
            <person name="Parker-Katiraee L."/>
            <person name="Skaug J."/>
            <person name="Khaja R."/>
            <person name="Zhang J."/>
            <person name="Hudek A.K."/>
            <person name="Li M."/>
            <person name="Haddad M."/>
            <person name="Duggan G.E."/>
            <person name="Fernandez B.A."/>
            <person name="Kanematsu E."/>
            <person name="Gentles S."/>
            <person name="Christopoulos C.C."/>
            <person name="Choufani S."/>
            <person name="Kwasnicka D."/>
            <person name="Zheng X.H."/>
            <person name="Lai Z."/>
            <person name="Nusskern D."/>
            <person name="Zhang Q."/>
            <person name="Gu Z."/>
            <person name="Lu F."/>
            <person name="Zeesman S."/>
            <person name="Nowaczyk M.J."/>
            <person name="Teshima I."/>
            <person name="Chitayat D."/>
            <person name="Shuman C."/>
            <person name="Weksberg R."/>
            <person name="Zackai E.H."/>
            <person name="Grebe T.A."/>
            <person name="Cox S.R."/>
            <person name="Kirkpatrick S.J."/>
            <person name="Rahman N."/>
            <person name="Friedman J.M."/>
            <person name="Heng H.H."/>
            <person name="Pelicci P.G."/>
            <person name="Lo-Coco F."/>
            <person name="Belloni E."/>
            <person name="Shaffer L.G."/>
            <person name="Pober B."/>
            <person name="Morton C.C."/>
            <person name="Gusella J.F."/>
            <person name="Bruns G.A."/>
            <person name="Korf B.R."/>
            <person name="Quade B.J."/>
            <person name="Ligon A.H."/>
            <person name="Ferguson H."/>
            <person name="Higgins A.W."/>
            <person name="Leach N.T."/>
            <person name="Herrick S.R."/>
            <person name="Lemyre E."/>
            <person name="Farra C.G."/>
            <person name="Kim H.G."/>
            <person name="Summers A.M."/>
            <person name="Gripp K.W."/>
            <person name="Roberts W."/>
            <person name="Szatmari P."/>
            <person name="Winsor E.J."/>
            <person name="Grzeschik K.H."/>
            <person name="Teebi A."/>
            <person name="Minassian B.A."/>
            <person name="Kere J."/>
            <person name="Armengol L."/>
            <person name="Pujana M.A."/>
            <person name="Estivill X."/>
            <person name="Wilson M.D."/>
            <person name="Koop B.F."/>
            <person name="Tosi S."/>
            <person name="Moore G.E."/>
            <person name="Boright A.P."/>
            <person name="Zlotorynski E."/>
            <person name="Kerem B."/>
            <person name="Kroisel P.M."/>
            <person name="Petek E."/>
            <person name="Oscier D.G."/>
            <person name="Mould S.J."/>
            <person name="Dohner H."/>
            <person name="Dohner K."/>
            <person name="Rommens J.M."/>
            <person name="Vincent J.B."/>
            <person name="Venter J.C."/>
            <person name="Li P.W."/>
            <person name="Mural R.J."/>
            <person name="Adams M.D."/>
            <person name="Tsui L.C."/>
        </authorList>
    </citation>
    <scope>NUCLEOTIDE SEQUENCE [LARGE SCALE GENOMIC DNA]</scope>
</reference>
<name>A4D1N8_HUMAN</name>
<comment type="similarity">
    <text evidence="1">Belongs to the tubulin family.</text>
</comment>
<keyword evidence="4" id="KW-0342">GTP-binding</keyword>
<protein>
    <submittedName>
        <fullName evidence="5">Similar to beta-tubulin</fullName>
    </submittedName>
</protein>
<dbReference type="PANTHER" id="PTHR36527:SF3">
    <property type="entry name" value="OS01G0282866 PROTEIN"/>
    <property type="match status" value="1"/>
</dbReference>
<dbReference type="AlphaFoldDB" id="A4D1N8"/>
<evidence type="ECO:0000256" key="3">
    <source>
        <dbReference type="ARBA" id="ARBA00022741"/>
    </source>
</evidence>
<evidence type="ECO:0000256" key="2">
    <source>
        <dbReference type="ARBA" id="ARBA00022701"/>
    </source>
</evidence>
<evidence type="ECO:0000256" key="1">
    <source>
        <dbReference type="ARBA" id="ARBA00009636"/>
    </source>
</evidence>
<dbReference type="InterPro" id="IPR023123">
    <property type="entry name" value="Tubulin_C"/>
</dbReference>
<dbReference type="Gene3D" id="1.10.287.600">
    <property type="entry name" value="Helix hairpin bin"/>
    <property type="match status" value="1"/>
</dbReference>
<evidence type="ECO:0000256" key="4">
    <source>
        <dbReference type="ARBA" id="ARBA00023134"/>
    </source>
</evidence>
<dbReference type="PANTHER" id="PTHR36527">
    <property type="entry name" value="OS01G0282866 PROTEIN"/>
    <property type="match status" value="1"/>
</dbReference>
<sequence>MNVKHQFSYPDTKSLGWHKVYFSREQRHLHQQHNHSGVVLCHFQTQGLPALVHEGMDEMEFTEAKCNMNDLVFAYQQYHDATAEGKGAFKEWDEEEVT</sequence>
<keyword evidence="3" id="KW-0547">Nucleotide-binding</keyword>